<evidence type="ECO:0000313" key="3">
    <source>
        <dbReference type="EMBL" id="EQD73569.1"/>
    </source>
</evidence>
<dbReference type="SUPFAM" id="SSF52467">
    <property type="entry name" value="DHS-like NAD/FAD-binding domain"/>
    <property type="match status" value="1"/>
</dbReference>
<comment type="similarity">
    <text evidence="1">Belongs to the deoxyhypusine synthase family.</text>
</comment>
<dbReference type="InterPro" id="IPR002773">
    <property type="entry name" value="Deoxyhypusine_synthase"/>
</dbReference>
<organism evidence="3">
    <name type="scientific">mine drainage metagenome</name>
    <dbReference type="NCBI Taxonomy" id="410659"/>
    <lineage>
        <taxon>unclassified sequences</taxon>
        <taxon>metagenomes</taxon>
        <taxon>ecological metagenomes</taxon>
    </lineage>
</organism>
<reference evidence="3" key="2">
    <citation type="journal article" date="2014" name="ISME J.">
        <title>Microbial stratification in low pH oxic and suboxic macroscopic growths along an acid mine drainage.</title>
        <authorList>
            <person name="Mendez-Garcia C."/>
            <person name="Mesa V."/>
            <person name="Sprenger R.R."/>
            <person name="Richter M."/>
            <person name="Diez M.S."/>
            <person name="Solano J."/>
            <person name="Bargiela R."/>
            <person name="Golyshina O.V."/>
            <person name="Manteca A."/>
            <person name="Ramos J.L."/>
            <person name="Gallego J.R."/>
            <person name="Llorente I."/>
            <person name="Martins Dos Santos V.A."/>
            <person name="Jensen O.N."/>
            <person name="Pelaez A.I."/>
            <person name="Sanchez J."/>
            <person name="Ferrer M."/>
        </authorList>
    </citation>
    <scope>NUCLEOTIDE SEQUENCE</scope>
</reference>
<name>T1CWK7_9ZZZZ</name>
<dbReference type="EMBL" id="AUZY01001916">
    <property type="protein sequence ID" value="EQD73569.1"/>
    <property type="molecule type" value="Genomic_DNA"/>
</dbReference>
<feature type="non-terminal residue" evidence="3">
    <location>
        <position position="231"/>
    </location>
</feature>
<dbReference type="AlphaFoldDB" id="T1CWK7"/>
<evidence type="ECO:0000256" key="1">
    <source>
        <dbReference type="ARBA" id="ARBA00009892"/>
    </source>
</evidence>
<dbReference type="Pfam" id="PF01916">
    <property type="entry name" value="DS"/>
    <property type="match status" value="1"/>
</dbReference>
<sequence length="231" mass="25791">MLTKKVVPVDVTRLHGLGDLLSQFQTTSIQARNLGRCMEVWENALTDPKRPTILLGVSGPLIAAGLRKVLKDMIDWGLVDVVATTGAVMYQDLYQTIGGHHWMGTPTADDVLLRDAYLDRIYDTYVDEIKFEDTDRAIGKITEQFPRRPASSREYLGFLGSKFQDPDSILATAARRGVPVFSPALIDSSIGIGLTLYYQANRKRADRFILDAIRDNYELVQILNASERTAV</sequence>
<proteinExistence type="inferred from homology"/>
<protein>
    <submittedName>
        <fullName evidence="3">Deoxyhypusine synthase-like protein</fullName>
    </submittedName>
</protein>
<dbReference type="PANTHER" id="PTHR11703:SF2">
    <property type="entry name" value="DEOXYHYPUSINE SYNTHASE-LIKE PROTEIN"/>
    <property type="match status" value="1"/>
</dbReference>
<comment type="caution">
    <text evidence="3">The sequence shown here is derived from an EMBL/GenBank/DDBJ whole genome shotgun (WGS) entry which is preliminary data.</text>
</comment>
<keyword evidence="2" id="KW-0808">Transferase</keyword>
<accession>T1CWK7</accession>
<gene>
    <name evidence="3" type="ORF">B1B_03156</name>
</gene>
<reference evidence="3" key="1">
    <citation type="submission" date="2013-08" db="EMBL/GenBank/DDBJ databases">
        <authorList>
            <person name="Mendez C."/>
            <person name="Richter M."/>
            <person name="Ferrer M."/>
            <person name="Sanchez J."/>
        </authorList>
    </citation>
    <scope>NUCLEOTIDE SEQUENCE</scope>
</reference>
<dbReference type="GO" id="GO:0034038">
    <property type="term" value="F:deoxyhypusine synthase activity"/>
    <property type="evidence" value="ECO:0007669"/>
    <property type="project" value="TreeGrafter"/>
</dbReference>
<dbReference type="InterPro" id="IPR036982">
    <property type="entry name" value="Deoxyhypusine_synthase_sf"/>
</dbReference>
<dbReference type="PANTHER" id="PTHR11703">
    <property type="entry name" value="DEOXYHYPUSINE SYNTHASE"/>
    <property type="match status" value="1"/>
</dbReference>
<dbReference type="Gene3D" id="3.40.910.10">
    <property type="entry name" value="Deoxyhypusine synthase"/>
    <property type="match status" value="1"/>
</dbReference>
<dbReference type="InterPro" id="IPR029035">
    <property type="entry name" value="DHS-like_NAD/FAD-binding_dom"/>
</dbReference>
<evidence type="ECO:0000256" key="2">
    <source>
        <dbReference type="ARBA" id="ARBA00022679"/>
    </source>
</evidence>
<dbReference type="GO" id="GO:0005737">
    <property type="term" value="C:cytoplasm"/>
    <property type="evidence" value="ECO:0007669"/>
    <property type="project" value="TreeGrafter"/>
</dbReference>